<keyword evidence="5 11" id="KW-0479">Metal-binding</keyword>
<dbReference type="UniPathway" id="UPA00946"/>
<accession>H3ZJ41</accession>
<evidence type="ECO:0000256" key="12">
    <source>
        <dbReference type="RuleBase" id="RU361121"/>
    </source>
</evidence>
<gene>
    <name evidence="11 13" type="primary">prpB</name>
    <name evidence="13" type="ORF">AJE_17044</name>
</gene>
<feature type="binding site" evidence="11">
    <location>
        <position position="85"/>
    </location>
    <ligand>
        <name>Mg(2+)</name>
        <dbReference type="ChEBI" id="CHEBI:18420"/>
    </ligand>
</feature>
<reference evidence="13 14" key="1">
    <citation type="journal article" date="2012" name="J. Bacteriol.">
        <title>Genome Sequence of Extracellular-Protease-Producing Alishewanella jeotgali Isolated from Traditional Korean Fermented Seafood.</title>
        <authorList>
            <person name="Jung J."/>
            <person name="Chun J."/>
            <person name="Park W."/>
        </authorList>
    </citation>
    <scope>NUCLEOTIDE SEQUENCE [LARGE SCALE GENOMIC DNA]</scope>
    <source>
        <strain evidence="13 14">KCTC 22429</strain>
    </source>
</reference>
<keyword evidence="7 11" id="KW-0456">Lyase</keyword>
<evidence type="ECO:0000256" key="9">
    <source>
        <dbReference type="ARBA" id="ARBA00057039"/>
    </source>
</evidence>
<dbReference type="PANTHER" id="PTHR42905:SF5">
    <property type="entry name" value="CARBOXYVINYL-CARBOXYPHOSPHONATE PHOSPHORYLMUTASE, CHLOROPLASTIC"/>
    <property type="match status" value="1"/>
</dbReference>
<keyword evidence="14" id="KW-1185">Reference proteome</keyword>
<feature type="binding site" evidence="11">
    <location>
        <position position="240"/>
    </location>
    <ligand>
        <name>substrate</name>
    </ligand>
</feature>
<comment type="function">
    <text evidence="11">Involved in the catabolism of short chain fatty acids (SCFA) via the 2-methylcitrate cycle (propionate degradation route). Catalyzes the thermodynamically favored C-C bond cleavage of (2R,3S)-2-methylisocitrate to yield pyruvate and succinate via an alpha-carboxy-carbanion intermediate.</text>
</comment>
<dbReference type="PANTHER" id="PTHR42905">
    <property type="entry name" value="PHOSPHOENOLPYRUVATE CARBOXYLASE"/>
    <property type="match status" value="1"/>
</dbReference>
<dbReference type="GO" id="GO:0046421">
    <property type="term" value="F:methylisocitrate lyase activity"/>
    <property type="evidence" value="ECO:0007669"/>
    <property type="project" value="UniProtKB-UniRule"/>
</dbReference>
<dbReference type="STRING" id="1129374.AJE_17044"/>
<dbReference type="InterPro" id="IPR015813">
    <property type="entry name" value="Pyrv/PenolPyrv_kinase-like_dom"/>
</dbReference>
<evidence type="ECO:0000256" key="7">
    <source>
        <dbReference type="ARBA" id="ARBA00023239"/>
    </source>
</evidence>
<dbReference type="InterPro" id="IPR039556">
    <property type="entry name" value="ICL/PEPM"/>
</dbReference>
<dbReference type="PROSITE" id="PS00161">
    <property type="entry name" value="ISOCITRATE_LYASE"/>
    <property type="match status" value="1"/>
</dbReference>
<dbReference type="CDD" id="cd00377">
    <property type="entry name" value="ICL_PEPM"/>
    <property type="match status" value="1"/>
</dbReference>
<dbReference type="NCBIfam" id="NF008455">
    <property type="entry name" value="PRK11320.1"/>
    <property type="match status" value="1"/>
</dbReference>
<dbReference type="eggNOG" id="COG2513">
    <property type="taxonomic scope" value="Bacteria"/>
</dbReference>
<feature type="binding site" evidence="11">
    <location>
        <begin position="122"/>
        <end position="123"/>
    </location>
    <ligand>
        <name>substrate</name>
    </ligand>
</feature>
<dbReference type="NCBIfam" id="TIGR02317">
    <property type="entry name" value="prpB"/>
    <property type="match status" value="1"/>
</dbReference>
<organism evidence="13 14">
    <name type="scientific">Alishewanella jeotgali KCTC 22429</name>
    <dbReference type="NCBI Taxonomy" id="1129374"/>
    <lineage>
        <taxon>Bacteria</taxon>
        <taxon>Pseudomonadati</taxon>
        <taxon>Pseudomonadota</taxon>
        <taxon>Gammaproteobacteria</taxon>
        <taxon>Alteromonadales</taxon>
        <taxon>Alteromonadaceae</taxon>
        <taxon>Alishewanella</taxon>
    </lineage>
</organism>
<dbReference type="HAMAP" id="MF_01939">
    <property type="entry name" value="PrpB"/>
    <property type="match status" value="1"/>
</dbReference>
<evidence type="ECO:0000313" key="13">
    <source>
        <dbReference type="EMBL" id="EHR39510.1"/>
    </source>
</evidence>
<feature type="binding site" evidence="11">
    <location>
        <begin position="209"/>
        <end position="211"/>
    </location>
    <ligand>
        <name>substrate</name>
    </ligand>
</feature>
<comment type="cofactor">
    <cofactor evidence="2 11">
        <name>Mg(2+)</name>
        <dbReference type="ChEBI" id="CHEBI:18420"/>
    </cofactor>
</comment>
<comment type="pathway">
    <text evidence="11 12">Organic acid metabolism; propanoate degradation.</text>
</comment>
<comment type="subunit">
    <text evidence="8 11">Homotetramer; dimer of dimers.</text>
</comment>
<dbReference type="RefSeq" id="WP_008951904.1">
    <property type="nucleotide sequence ID" value="NZ_AHTH01000055.1"/>
</dbReference>
<dbReference type="EC" id="4.1.3.30" evidence="4 11"/>
<protein>
    <recommendedName>
        <fullName evidence="10 11">2-methylisocitrate lyase</fullName>
        <shortName evidence="11">2-MIC</shortName>
        <shortName evidence="11">MICL</shortName>
        <ecNumber evidence="4 11">4.1.3.30</ecNumber>
    </recommendedName>
    <alternativeName>
        <fullName evidence="11">(2R,3S)-2-methylisocitrate lyase</fullName>
    </alternativeName>
</protein>
<dbReference type="InterPro" id="IPR040442">
    <property type="entry name" value="Pyrv_kinase-like_dom_sf"/>
</dbReference>
<evidence type="ECO:0000256" key="5">
    <source>
        <dbReference type="ARBA" id="ARBA00022723"/>
    </source>
</evidence>
<feature type="binding site" evidence="11">
    <location>
        <position position="157"/>
    </location>
    <ligand>
        <name>substrate</name>
    </ligand>
</feature>
<comment type="function">
    <text evidence="9">Involved in the catabolism of short chain fatty acids (SCFA) via the 2-methylcitrate cycle I (propionate degradation route). Catalyzes the thermodynamically favored C-C bond cleavage of (2R,3S)-2-methylisocitrate to yield pyruvate and succinate via an alpha-carboxy-carbanion intermediate.</text>
</comment>
<comment type="similarity">
    <text evidence="3 11 12">Belongs to the isocitrate lyase/PEP mutase superfamily. Methylisocitrate lyase family.</text>
</comment>
<evidence type="ECO:0000256" key="1">
    <source>
        <dbReference type="ARBA" id="ARBA00001050"/>
    </source>
</evidence>
<comment type="function">
    <text evidence="12">Catalyzes the thermodynamically favored C-C bond cleavage of (2R,3S)-2-methylisocitrate to yield pyruvate and succinate.</text>
</comment>
<evidence type="ECO:0000256" key="10">
    <source>
        <dbReference type="ARBA" id="ARBA00073849"/>
    </source>
</evidence>
<dbReference type="GO" id="GO:0000287">
    <property type="term" value="F:magnesium ion binding"/>
    <property type="evidence" value="ECO:0007669"/>
    <property type="project" value="UniProtKB-UniRule"/>
</dbReference>
<dbReference type="SUPFAM" id="SSF51621">
    <property type="entry name" value="Phosphoenolpyruvate/pyruvate domain"/>
    <property type="match status" value="1"/>
</dbReference>
<evidence type="ECO:0000256" key="11">
    <source>
        <dbReference type="HAMAP-Rule" id="MF_01939"/>
    </source>
</evidence>
<evidence type="ECO:0000256" key="6">
    <source>
        <dbReference type="ARBA" id="ARBA00022842"/>
    </source>
</evidence>
<dbReference type="InterPro" id="IPR012695">
    <property type="entry name" value="PrpB"/>
</dbReference>
<dbReference type="PATRIC" id="fig|1129374.4.peg.3380"/>
<dbReference type="InterPro" id="IPR018523">
    <property type="entry name" value="Isocitrate_lyase_ph_CS"/>
</dbReference>
<keyword evidence="6 11" id="KW-0460">Magnesium</keyword>
<evidence type="ECO:0000256" key="3">
    <source>
        <dbReference type="ARBA" id="ARBA00009282"/>
    </source>
</evidence>
<dbReference type="Gene3D" id="3.20.20.60">
    <property type="entry name" value="Phosphoenolpyruvate-binding domains"/>
    <property type="match status" value="1"/>
</dbReference>
<dbReference type="Pfam" id="PF13714">
    <property type="entry name" value="PEP_mutase"/>
    <property type="match status" value="1"/>
</dbReference>
<name>H3ZJ41_9ALTE</name>
<evidence type="ECO:0000256" key="8">
    <source>
        <dbReference type="ARBA" id="ARBA00044762"/>
    </source>
</evidence>
<feature type="binding site" evidence="11">
    <location>
        <position position="87"/>
    </location>
    <ligand>
        <name>Mg(2+)</name>
        <dbReference type="ChEBI" id="CHEBI:18420"/>
    </ligand>
</feature>
<feature type="binding site" evidence="11">
    <location>
        <begin position="45"/>
        <end position="47"/>
    </location>
    <ligand>
        <name>substrate</name>
    </ligand>
</feature>
<comment type="catalytic activity">
    <reaction evidence="1 11 12">
        <text>(2S,3R)-3-hydroxybutane-1,2,3-tricarboxylate = pyruvate + succinate</text>
        <dbReference type="Rhea" id="RHEA:16809"/>
        <dbReference type="ChEBI" id="CHEBI:15361"/>
        <dbReference type="ChEBI" id="CHEBI:30031"/>
        <dbReference type="ChEBI" id="CHEBI:57429"/>
        <dbReference type="EC" id="4.1.3.30"/>
    </reaction>
</comment>
<dbReference type="GO" id="GO:0019629">
    <property type="term" value="P:propionate catabolic process, 2-methylcitrate cycle"/>
    <property type="evidence" value="ECO:0007669"/>
    <property type="project" value="UniProtKB-UniRule"/>
</dbReference>
<comment type="caution">
    <text evidence="13">The sequence shown here is derived from an EMBL/GenBank/DDBJ whole genome shotgun (WGS) entry which is preliminary data.</text>
</comment>
<sequence length="294" mass="31712">MSNLTAGQKFRAAITANSPLQIVGTINAYTAMMAERTGHQALYLSGAGVANASFGLPDLGMTSLNDVCEDIRRITAATSLPLLVDADTGWGGAFNIARTVKEMTRAGAAGFHIEDQVAQKRCGHRPNKEIVSLDEMVDRVKASVDARTDESFFIMARTDALAQQGLDAAIERAIACQDAGADAIFAEAVHTLEQYQAFTSALKVPVLANITEFGQTPLYNKAELASVGVAMVLYPLSAFRAMNKAALNVYQSILANGDQKAVVDSMQTRAELYDFLNYHSFEQKLDQLFSSKKS</sequence>
<dbReference type="FunFam" id="3.20.20.60:FF:000009">
    <property type="entry name" value="2-methylisocitrate lyase"/>
    <property type="match status" value="1"/>
</dbReference>
<feature type="binding site" evidence="11">
    <location>
        <position position="269"/>
    </location>
    <ligand>
        <name>substrate</name>
    </ligand>
</feature>
<dbReference type="Proteomes" id="UP000012046">
    <property type="component" value="Unassembled WGS sequence"/>
</dbReference>
<feature type="binding site" evidence="11">
    <location>
        <position position="187"/>
    </location>
    <ligand>
        <name>substrate</name>
    </ligand>
</feature>
<proteinExistence type="inferred from homology"/>
<dbReference type="AlphaFoldDB" id="H3ZJ41"/>
<dbReference type="EMBL" id="AHTH01000055">
    <property type="protein sequence ID" value="EHR39510.1"/>
    <property type="molecule type" value="Genomic_DNA"/>
</dbReference>
<evidence type="ECO:0000256" key="2">
    <source>
        <dbReference type="ARBA" id="ARBA00001946"/>
    </source>
</evidence>
<evidence type="ECO:0000313" key="14">
    <source>
        <dbReference type="Proteomes" id="UP000012046"/>
    </source>
</evidence>
<evidence type="ECO:0000256" key="4">
    <source>
        <dbReference type="ARBA" id="ARBA00012260"/>
    </source>
</evidence>